<dbReference type="Proteomes" id="UP000198815">
    <property type="component" value="Unassembled WGS sequence"/>
</dbReference>
<proteinExistence type="predicted"/>
<reference evidence="2 3" key="1">
    <citation type="submission" date="2016-10" db="EMBL/GenBank/DDBJ databases">
        <authorList>
            <person name="de Groot N.N."/>
        </authorList>
    </citation>
    <scope>NUCLEOTIDE SEQUENCE [LARGE SCALE GENOMIC DNA]</scope>
    <source>
        <strain evidence="2 3">DSM 16859</strain>
    </source>
</reference>
<evidence type="ECO:0000256" key="1">
    <source>
        <dbReference type="SAM" id="MobiDB-lite"/>
    </source>
</evidence>
<feature type="region of interest" description="Disordered" evidence="1">
    <location>
        <begin position="25"/>
        <end position="57"/>
    </location>
</feature>
<sequence length="96" mass="10431">MPAKASTILAENMLTRSAYTVGRKPSHLDRGAQALTPGPWGASPHTWTVGRKPSHLDRPHPRCLGLPPFGTPQVEHPQGLGDAGHLDHFEIAQFRP</sequence>
<name>A0A1H9RU36_9ACTN</name>
<protein>
    <submittedName>
        <fullName evidence="2">Uncharacterized protein</fullName>
    </submittedName>
</protein>
<keyword evidence="3" id="KW-1185">Reference proteome</keyword>
<accession>A0A1H9RU36</accession>
<gene>
    <name evidence="2" type="ORF">SAMN05443377_10945</name>
</gene>
<evidence type="ECO:0000313" key="2">
    <source>
        <dbReference type="EMBL" id="SER76226.1"/>
    </source>
</evidence>
<evidence type="ECO:0000313" key="3">
    <source>
        <dbReference type="Proteomes" id="UP000198815"/>
    </source>
</evidence>
<dbReference type="EMBL" id="FOGZ01000009">
    <property type="protein sequence ID" value="SER76226.1"/>
    <property type="molecule type" value="Genomic_DNA"/>
</dbReference>
<dbReference type="AlphaFoldDB" id="A0A1H9RU36"/>
<organism evidence="2 3">
    <name type="scientific">Propionibacterium cyclohexanicum</name>
    <dbReference type="NCBI Taxonomy" id="64702"/>
    <lineage>
        <taxon>Bacteria</taxon>
        <taxon>Bacillati</taxon>
        <taxon>Actinomycetota</taxon>
        <taxon>Actinomycetes</taxon>
        <taxon>Propionibacteriales</taxon>
        <taxon>Propionibacteriaceae</taxon>
        <taxon>Propionibacterium</taxon>
    </lineage>
</organism>